<evidence type="ECO:0000256" key="1">
    <source>
        <dbReference type="SAM" id="MobiDB-lite"/>
    </source>
</evidence>
<protein>
    <recommendedName>
        <fullName evidence="4">DUF1508 domain-containing protein</fullName>
    </recommendedName>
</protein>
<evidence type="ECO:0008006" key="4">
    <source>
        <dbReference type="Google" id="ProtNLM"/>
    </source>
</evidence>
<evidence type="ECO:0000313" key="2">
    <source>
        <dbReference type="EMBL" id="AAN02128.1"/>
    </source>
</evidence>
<organism evidence="2 3">
    <name type="scientific">Mycobacterium phage Barnyard</name>
    <dbReference type="NCBI Taxonomy" id="205880"/>
    <lineage>
        <taxon>Viruses</taxon>
        <taxon>Duplodnaviria</taxon>
        <taxon>Heunggongvirae</taxon>
        <taxon>Uroviricota</taxon>
        <taxon>Caudoviricetes</taxon>
        <taxon>Barnyardvirus</taxon>
        <taxon>Barnyardvirus barnyard</taxon>
    </lineage>
</organism>
<dbReference type="Proteomes" id="UP000000731">
    <property type="component" value="Segment"/>
</dbReference>
<accession>Q855Z8</accession>
<feature type="region of interest" description="Disordered" evidence="1">
    <location>
        <begin position="89"/>
        <end position="115"/>
    </location>
</feature>
<dbReference type="RefSeq" id="NP_818612.1">
    <property type="nucleotide sequence ID" value="NC_004689.1"/>
</dbReference>
<sequence>MAESPANELKIVSVTEFNRSYKDDQWYWTTLAANQQPVSTGGEGYKELRKALAGFAVSQGGELSASFSKLVKVSDREYHLRRYALGAPDPFDAGDPLALATEGWQPPEAQSATAQ</sequence>
<keyword evidence="3" id="KW-1185">Reference proteome</keyword>
<dbReference type="EMBL" id="AY129339">
    <property type="protein sequence ID" value="AAN02128.1"/>
    <property type="molecule type" value="Genomic_DNA"/>
</dbReference>
<proteinExistence type="predicted"/>
<gene>
    <name evidence="2" type="primary">74</name>
    <name evidence="2" type="ORF">PBI_BARNYARD_74</name>
</gene>
<reference evidence="2 3" key="1">
    <citation type="journal article" date="2003" name="Cell">
        <title>Origins of highly mosaic mycobacteriophage genomes.</title>
        <authorList>
            <person name="Pedulla M.L."/>
            <person name="Ford M.E."/>
            <person name="Houtz J.M."/>
            <person name="Karthikeyan T."/>
            <person name="Wadsworth C."/>
            <person name="Lewis J.A."/>
            <person name="Jacobs-Sera D."/>
            <person name="Falbo J."/>
            <person name="Gross J."/>
            <person name="Pannunzio N.R."/>
            <person name="Brucker W."/>
            <person name="Kumar V."/>
            <person name="Kandasamy J."/>
            <person name="Keenan L."/>
            <person name="Bardarov S."/>
            <person name="Kriakov J."/>
            <person name="Lawrence J.G."/>
            <person name="Jacobs W.R. Jr."/>
            <person name="Hendrix R.W."/>
            <person name="Hatfull G.F."/>
        </authorList>
    </citation>
    <scope>NUCLEOTIDE SEQUENCE</scope>
</reference>
<evidence type="ECO:0000313" key="3">
    <source>
        <dbReference type="Proteomes" id="UP000000731"/>
    </source>
</evidence>
<name>Q855Z8_9CAUD</name>
<dbReference type="KEGG" id="vg:1260293"/>